<evidence type="ECO:0000313" key="2">
    <source>
        <dbReference type="EMBL" id="SQA79155.1"/>
    </source>
</evidence>
<dbReference type="EMBL" id="UARG01000017">
    <property type="protein sequence ID" value="SQA79155.1"/>
    <property type="molecule type" value="Genomic_DNA"/>
</dbReference>
<keyword evidence="1" id="KW-1133">Transmembrane helix</keyword>
<feature type="transmembrane region" description="Helical" evidence="1">
    <location>
        <begin position="153"/>
        <end position="172"/>
    </location>
</feature>
<accession>A0A2X2RXL0</accession>
<organism evidence="2 4">
    <name type="scientific">Capnocytophaga ochracea</name>
    <dbReference type="NCBI Taxonomy" id="1018"/>
    <lineage>
        <taxon>Bacteria</taxon>
        <taxon>Pseudomonadati</taxon>
        <taxon>Bacteroidota</taxon>
        <taxon>Flavobacteriia</taxon>
        <taxon>Flavobacteriales</taxon>
        <taxon>Flavobacteriaceae</taxon>
        <taxon>Capnocytophaga</taxon>
    </lineage>
</organism>
<keyword evidence="1" id="KW-0812">Transmembrane</keyword>
<sequence length="189" mass="22821">MYNKKIIKIIMNMIETFGNLFINYHKVKNDEITQRKKDLAENTLPRTLPNHYRENIIVEIEFERDTGINANQQVIKKLYSLHRNLSKISKITWKDIKSFYEFIDCSGKKARIKIPLVQRYLGIFLYYLSLVGIFFCMIPLILLFYLNFLDVKIIIEFSLYIFYFIYFFKMSLPVKKAMRFQKLIQKQNI</sequence>
<dbReference type="Proteomes" id="UP000249891">
    <property type="component" value="Unassembled WGS sequence"/>
</dbReference>
<evidence type="ECO:0000313" key="5">
    <source>
        <dbReference type="Proteomes" id="UP000250169"/>
    </source>
</evidence>
<proteinExistence type="predicted"/>
<name>A0A2X2RXL0_CAPOC</name>
<gene>
    <name evidence="3" type="ORF">NCTC11545_02245</name>
    <name evidence="2" type="ORF">NCTC11546_02414</name>
</gene>
<feature type="transmembrane region" description="Helical" evidence="1">
    <location>
        <begin position="120"/>
        <end position="147"/>
    </location>
</feature>
<keyword evidence="1" id="KW-0472">Membrane</keyword>
<dbReference type="Proteomes" id="UP000250169">
    <property type="component" value="Unassembled WGS sequence"/>
</dbReference>
<dbReference type="AlphaFoldDB" id="A0A2X2RXL0"/>
<evidence type="ECO:0000313" key="4">
    <source>
        <dbReference type="Proteomes" id="UP000249891"/>
    </source>
</evidence>
<evidence type="ECO:0000313" key="3">
    <source>
        <dbReference type="EMBL" id="SQA95037.1"/>
    </source>
</evidence>
<protein>
    <submittedName>
        <fullName evidence="2">Uncharacterized protein</fullName>
    </submittedName>
</protein>
<evidence type="ECO:0000256" key="1">
    <source>
        <dbReference type="SAM" id="Phobius"/>
    </source>
</evidence>
<dbReference type="EMBL" id="UAVS01000009">
    <property type="protein sequence ID" value="SQA95037.1"/>
    <property type="molecule type" value="Genomic_DNA"/>
</dbReference>
<reference evidence="4 5" key="1">
    <citation type="submission" date="2018-06" db="EMBL/GenBank/DDBJ databases">
        <authorList>
            <consortium name="Pathogen Informatics"/>
            <person name="Doyle S."/>
        </authorList>
    </citation>
    <scope>NUCLEOTIDE SEQUENCE [LARGE SCALE GENOMIC DNA]</scope>
    <source>
        <strain evidence="3 5">NCTC11545</strain>
        <strain evidence="2 4">NCTC11546</strain>
    </source>
</reference>